<evidence type="ECO:0000256" key="1">
    <source>
        <dbReference type="SAM" id="SignalP"/>
    </source>
</evidence>
<keyword evidence="1" id="KW-0732">Signal</keyword>
<evidence type="ECO:0000313" key="3">
    <source>
        <dbReference type="EMBL" id="SDH83593.1"/>
    </source>
</evidence>
<dbReference type="SUPFAM" id="SSF101967">
    <property type="entry name" value="Adhesin YadA, collagen-binding domain"/>
    <property type="match status" value="1"/>
</dbReference>
<feature type="chain" id="PRO_5011443871" evidence="1">
    <location>
        <begin position="25"/>
        <end position="383"/>
    </location>
</feature>
<keyword evidence="4" id="KW-1185">Reference proteome</keyword>
<evidence type="ECO:0000313" key="4">
    <source>
        <dbReference type="Proteomes" id="UP000198869"/>
    </source>
</evidence>
<sequence>MKKQTKFRILFVSVLLFNFSLNFAQVGIGTSSPNTSAMLEISSGSKGILIPRVALTSITDVVTIPSPANGLLIWNNGLGGLSAAGFYFWSNSKWNQIATVSTALPSSGSWSTSGNNIGNYSGSGTNLSLGTSAYDDLIFKVNSTTVGGLGVNNSVSFGKLSNAGQDGVSIGSSSGAAQSAAAMGNNAKANGYQSLAVGFEAETTFNNETAVGFQTKTSGQNSTALGSGAKAQAQFSTAIGYNASTSQSNAIVLGDNNANVGIGTSTPNTTVKLDVNGQYKLGINGSVQKSQISFEVWPSVSINNLPAGNTTTMNIPVPTGFTPSSTRATIIVTPASDFAGNSTFSISNPRLTSTSNITINLTNIAGNAQSLNSAHFYITINEF</sequence>
<feature type="domain" description="Trimeric autotransporter adhesin YadA-like head" evidence="2">
    <location>
        <begin position="178"/>
        <end position="201"/>
    </location>
</feature>
<dbReference type="EMBL" id="FNDW01000002">
    <property type="protein sequence ID" value="SDH83593.1"/>
    <property type="molecule type" value="Genomic_DNA"/>
</dbReference>
<dbReference type="AlphaFoldDB" id="A0A1G8FN45"/>
<dbReference type="InterPro" id="IPR008640">
    <property type="entry name" value="Adhesin_Head_dom"/>
</dbReference>
<organism evidence="3 4">
    <name type="scientific">Chryseobacterium taeanense</name>
    <dbReference type="NCBI Taxonomy" id="311334"/>
    <lineage>
        <taxon>Bacteria</taxon>
        <taxon>Pseudomonadati</taxon>
        <taxon>Bacteroidota</taxon>
        <taxon>Flavobacteriia</taxon>
        <taxon>Flavobacteriales</taxon>
        <taxon>Weeksellaceae</taxon>
        <taxon>Chryseobacterium group</taxon>
        <taxon>Chryseobacterium</taxon>
    </lineage>
</organism>
<dbReference type="STRING" id="311334.SAMN05421846_102209"/>
<feature type="domain" description="Trimeric autotransporter adhesin YadA-like head" evidence="2">
    <location>
        <begin position="231"/>
        <end position="256"/>
    </location>
</feature>
<dbReference type="Pfam" id="PF05658">
    <property type="entry name" value="YadA_head"/>
    <property type="match status" value="3"/>
</dbReference>
<accession>A0A1G8FN45</accession>
<gene>
    <name evidence="3" type="ORF">SAMN05421846_102209</name>
</gene>
<reference evidence="4" key="1">
    <citation type="submission" date="2016-10" db="EMBL/GenBank/DDBJ databases">
        <authorList>
            <person name="Varghese N."/>
            <person name="Submissions S."/>
        </authorList>
    </citation>
    <scope>NUCLEOTIDE SEQUENCE [LARGE SCALE GENOMIC DNA]</scope>
    <source>
        <strain evidence="4">DSM 17071</strain>
    </source>
</reference>
<dbReference type="GO" id="GO:0019867">
    <property type="term" value="C:outer membrane"/>
    <property type="evidence" value="ECO:0007669"/>
    <property type="project" value="InterPro"/>
</dbReference>
<dbReference type="Gene3D" id="2.150.10.10">
    <property type="entry name" value="Serralysin-like metalloprotease, C-terminal"/>
    <property type="match status" value="1"/>
</dbReference>
<protein>
    <submittedName>
        <fullName evidence="3">Head domain of trimeric autotransporter adhesin</fullName>
    </submittedName>
</protein>
<proteinExistence type="predicted"/>
<feature type="signal peptide" evidence="1">
    <location>
        <begin position="1"/>
        <end position="24"/>
    </location>
</feature>
<dbReference type="InterPro" id="IPR011049">
    <property type="entry name" value="Serralysin-like_metalloprot_C"/>
</dbReference>
<dbReference type="RefSeq" id="WP_089855229.1">
    <property type="nucleotide sequence ID" value="NZ_FNDW01000002.1"/>
</dbReference>
<evidence type="ECO:0000259" key="2">
    <source>
        <dbReference type="Pfam" id="PF05658"/>
    </source>
</evidence>
<feature type="domain" description="Trimeric autotransporter adhesin YadA-like head" evidence="2">
    <location>
        <begin position="209"/>
        <end position="229"/>
    </location>
</feature>
<name>A0A1G8FN45_9FLAO</name>
<dbReference type="OrthoDB" id="1247310at2"/>
<dbReference type="Proteomes" id="UP000198869">
    <property type="component" value="Unassembled WGS sequence"/>
</dbReference>